<keyword evidence="5 9" id="KW-0067">ATP-binding</keyword>
<dbReference type="SUPFAM" id="SSF101904">
    <property type="entry name" value="GyrA/ParC C-terminal domain-like"/>
    <property type="match status" value="1"/>
</dbReference>
<comment type="similarity">
    <text evidence="2 9">Belongs to the type II topoisomerase GyrA/ParC subunit family.</text>
</comment>
<keyword evidence="7 9" id="KW-0238">DNA-binding</keyword>
<evidence type="ECO:0000256" key="3">
    <source>
        <dbReference type="ARBA" id="ARBA00022490"/>
    </source>
</evidence>
<dbReference type="FunFam" id="1.10.268.10:FF:000001">
    <property type="entry name" value="DNA gyrase subunit A"/>
    <property type="match status" value="1"/>
</dbReference>
<evidence type="ECO:0000256" key="1">
    <source>
        <dbReference type="ARBA" id="ARBA00000185"/>
    </source>
</evidence>
<protein>
    <recommendedName>
        <fullName evidence="9">DNA gyrase subunit A</fullName>
        <ecNumber evidence="9">5.6.2.2</ecNumber>
    </recommendedName>
</protein>
<dbReference type="GO" id="GO:0006265">
    <property type="term" value="P:DNA topological change"/>
    <property type="evidence" value="ECO:0007669"/>
    <property type="project" value="UniProtKB-UniRule"/>
</dbReference>
<proteinExistence type="inferred from homology"/>
<dbReference type="NCBIfam" id="NF004044">
    <property type="entry name" value="PRK05561.1"/>
    <property type="match status" value="1"/>
</dbReference>
<dbReference type="FunFam" id="3.30.1360.40:FF:000002">
    <property type="entry name" value="DNA gyrase subunit A"/>
    <property type="match status" value="1"/>
</dbReference>
<dbReference type="GO" id="GO:0005694">
    <property type="term" value="C:chromosome"/>
    <property type="evidence" value="ECO:0007669"/>
    <property type="project" value="InterPro"/>
</dbReference>
<keyword evidence="8 9" id="KW-0413">Isomerase</keyword>
<dbReference type="AlphaFoldDB" id="A0A3M8QT51"/>
<dbReference type="OrthoDB" id="5287272at2"/>
<comment type="subcellular location">
    <subcellularLocation>
        <location evidence="9">Cytoplasm</location>
    </subcellularLocation>
</comment>
<dbReference type="PROSITE" id="PS52040">
    <property type="entry name" value="TOPO_IIA"/>
    <property type="match status" value="1"/>
</dbReference>
<keyword evidence="4 9" id="KW-0547">Nucleotide-binding</keyword>
<dbReference type="Gene3D" id="3.30.1360.40">
    <property type="match status" value="1"/>
</dbReference>
<dbReference type="Pfam" id="PF03989">
    <property type="entry name" value="DNA_gyraseA_C"/>
    <property type="match status" value="6"/>
</dbReference>
<dbReference type="InterPro" id="IPR013760">
    <property type="entry name" value="Topo_IIA-like_dom_sf"/>
</dbReference>
<dbReference type="PANTHER" id="PTHR43493">
    <property type="entry name" value="DNA GYRASE/TOPOISOMERASE SUBUNIT A"/>
    <property type="match status" value="1"/>
</dbReference>
<feature type="domain" description="Topo IIA-type catalytic" evidence="11">
    <location>
        <begin position="34"/>
        <end position="524"/>
    </location>
</feature>
<evidence type="ECO:0000256" key="2">
    <source>
        <dbReference type="ARBA" id="ARBA00008263"/>
    </source>
</evidence>
<name>A0A3M8QT51_9PROT</name>
<dbReference type="InterPro" id="IPR005743">
    <property type="entry name" value="GyrA"/>
</dbReference>
<evidence type="ECO:0000256" key="4">
    <source>
        <dbReference type="ARBA" id="ARBA00022741"/>
    </source>
</evidence>
<dbReference type="NCBIfam" id="TIGR01063">
    <property type="entry name" value="gyrA"/>
    <property type="match status" value="1"/>
</dbReference>
<evidence type="ECO:0000256" key="6">
    <source>
        <dbReference type="ARBA" id="ARBA00023029"/>
    </source>
</evidence>
<comment type="function">
    <text evidence="9">A type II topoisomerase that negatively supercoils closed circular double-stranded (ds) DNA in an ATP-dependent manner to modulate DNA topology and maintain chromosomes in an underwound state. Negative supercoiling favors strand separation, and DNA replication, transcription, recombination and repair, all of which involve strand separation. Also able to catalyze the interconversion of other topological isomers of dsDNA rings, including catenanes and knotted rings. Type II topoisomerases break and join 2 DNA strands simultaneously in an ATP-dependent manner.</text>
</comment>
<dbReference type="GO" id="GO:0034335">
    <property type="term" value="F:DNA negative supercoiling activity"/>
    <property type="evidence" value="ECO:0007669"/>
    <property type="project" value="UniProtKB-ARBA"/>
</dbReference>
<dbReference type="GO" id="GO:0006261">
    <property type="term" value="P:DNA-templated DNA replication"/>
    <property type="evidence" value="ECO:0007669"/>
    <property type="project" value="UniProtKB-UniRule"/>
</dbReference>
<dbReference type="RefSeq" id="WP_123105176.1">
    <property type="nucleotide sequence ID" value="NZ_CP127527.1"/>
</dbReference>
<dbReference type="InterPro" id="IPR006691">
    <property type="entry name" value="GyrA/parC_rep"/>
</dbReference>
<dbReference type="InterPro" id="IPR013758">
    <property type="entry name" value="Topo_IIA_A/C_ab"/>
</dbReference>
<dbReference type="InterPro" id="IPR035516">
    <property type="entry name" value="Gyrase/topoIV_suA_C"/>
</dbReference>
<evidence type="ECO:0000256" key="8">
    <source>
        <dbReference type="ARBA" id="ARBA00023235"/>
    </source>
</evidence>
<dbReference type="FunFam" id="2.120.10.90:FF:000004">
    <property type="entry name" value="DNA gyrase subunit A"/>
    <property type="match status" value="1"/>
</dbReference>
<dbReference type="GO" id="GO:0009330">
    <property type="term" value="C:DNA topoisomerase type II (double strand cut, ATP-hydrolyzing) complex"/>
    <property type="evidence" value="ECO:0007669"/>
    <property type="project" value="TreeGrafter"/>
</dbReference>
<comment type="catalytic activity">
    <reaction evidence="1 9 10">
        <text>ATP-dependent breakage, passage and rejoining of double-stranded DNA.</text>
        <dbReference type="EC" id="5.6.2.2"/>
    </reaction>
</comment>
<dbReference type="InterPro" id="IPR050220">
    <property type="entry name" value="Type_II_DNA_Topoisomerases"/>
</dbReference>
<gene>
    <name evidence="9 12" type="primary">gyrA</name>
    <name evidence="12" type="ORF">EC580_11480</name>
</gene>
<dbReference type="CDD" id="cd00187">
    <property type="entry name" value="TOP4c"/>
    <property type="match status" value="1"/>
</dbReference>
<feature type="active site" description="O-(5'-phospho-DNA)-tyrosine intermediate" evidence="9 10">
    <location>
        <position position="122"/>
    </location>
</feature>
<keyword evidence="3 9" id="KW-0963">Cytoplasm</keyword>
<sequence>MIDFAKETIPISLENEMRQSYLDYAMSVIVGRALPDARDGLKPVHRRVLYAMHEMGNDWNKSYKKSARVVGDVIGKYHPHGDTAVYDTIVRMAQGFSMRYPLIDGQGNFGSVDGDSPAAMRYTEVRMARIAHEMLADIDKETVDFGPNYDESEMEPLVLPSRIPNLLVNGSAGIAVGMATNIPPHNLGEVIAACLALIDDPETSDADLITLIPGPDFPTAGFIHGRAGMAEAYRTGRGRVVMRARTEVETDKKTGRQSVIVTELPYQVNKARLIERIAELVKEKRLEGISDLRDESDKSGMRIAIELKRDAIADVVINNLFQHTTMQSVFNINIVALIDGAPRTLGLRDLLQAFLQHRREVVTRRSVFELKKARDRAHILEGLAVALANLDTLIALIRAAINPAEAKAQILARPWEPGLVAALLAERGEPSAGLQADGYHLSEVQVQAILDLRLHRLTGLEQDKIRDEYLELLNRIRDLLDILASYPRLMTVIREELVAIRDQYGDARRTEIVEDSADLSMEDLIAEEEMVVTFTHAGYIKAQPVTVFNAQKRGGKGKQATATREEDFVERMFCASTHATLLFFSDLGKVYWQKVYQLPQAGRGAKGKPIVNLLSLAPSEGITTVLPVRDFAEGQYVCMVTAHGVVKKTPLMEYSRPRSQGINAINLDAGDRLVGVCLSDGSRDFMLFTRNGMAVRFAEEQVRPMGRGARGVRGISLDGDDRVISAQLVVEGDLILAATGNGYGKLTDMAEYRLTHRGGKGVIAIQTSNRNGKVVGALAVRHSDEVMLVSDRGTLIRTHVDNIRRTGRNAQGVRLIQLGAGEQLAGLALIADSDEEEGEQSDLPL</sequence>
<dbReference type="SMART" id="SM00434">
    <property type="entry name" value="TOP4c"/>
    <property type="match status" value="1"/>
</dbReference>
<comment type="caution">
    <text evidence="12">The sequence shown here is derived from an EMBL/GenBank/DDBJ whole genome shotgun (WGS) entry which is preliminary data.</text>
</comment>
<keyword evidence="6 9" id="KW-0799">Topoisomerase</keyword>
<dbReference type="FunFam" id="3.90.199.10:FF:000001">
    <property type="entry name" value="DNA gyrase subunit A"/>
    <property type="match status" value="1"/>
</dbReference>
<dbReference type="EMBL" id="RIZI01000186">
    <property type="protein sequence ID" value="RNF59406.1"/>
    <property type="molecule type" value="Genomic_DNA"/>
</dbReference>
<dbReference type="Gene3D" id="1.10.268.10">
    <property type="entry name" value="Topoisomerase, domain 3"/>
    <property type="match status" value="1"/>
</dbReference>
<dbReference type="Pfam" id="PF00521">
    <property type="entry name" value="DNA_topoisoIV"/>
    <property type="match status" value="1"/>
</dbReference>
<reference evidence="12" key="1">
    <citation type="submission" date="2018-10" db="EMBL/GenBank/DDBJ databases">
        <title>Acidithiobacillus sulfuriphilus sp. nov.: an extremely acidophilic sulfur-oxidizing chemolithotroph isolated from a neutral pH environment.</title>
        <authorList>
            <person name="Falagan C."/>
            <person name="Moya-Beltran A."/>
            <person name="Quatrini R."/>
            <person name="Johnson D.B."/>
        </authorList>
    </citation>
    <scope>NUCLEOTIDE SEQUENCE [LARGE SCALE GENOMIC DNA]</scope>
    <source>
        <strain evidence="12">CJ-2</strain>
    </source>
</reference>
<dbReference type="GO" id="GO:0005737">
    <property type="term" value="C:cytoplasm"/>
    <property type="evidence" value="ECO:0007669"/>
    <property type="project" value="UniProtKB-SubCell"/>
</dbReference>
<feature type="short sequence motif" description="GyrA-box" evidence="9">
    <location>
        <begin position="551"/>
        <end position="557"/>
    </location>
</feature>
<comment type="miscellaneous">
    <text evidence="9">Few gyrases are as efficient as E.coli at forming negative supercoils. Not all organisms have 2 type II topoisomerases; in organisms with a single type II topoisomerase this enzyme also has to decatenate newly replicated chromosomes.</text>
</comment>
<dbReference type="Gene3D" id="2.120.10.90">
    <property type="entry name" value="DNA gyrase/topoisomerase IV, subunit A, C-terminal"/>
    <property type="match status" value="1"/>
</dbReference>
<dbReference type="HAMAP" id="MF_01897">
    <property type="entry name" value="GyrA"/>
    <property type="match status" value="1"/>
</dbReference>
<evidence type="ECO:0000259" key="11">
    <source>
        <dbReference type="PROSITE" id="PS52040"/>
    </source>
</evidence>
<evidence type="ECO:0000256" key="9">
    <source>
        <dbReference type="HAMAP-Rule" id="MF_01897"/>
    </source>
</evidence>
<organism evidence="12">
    <name type="scientific">Acidithiobacillus sulfuriphilus</name>
    <dbReference type="NCBI Taxonomy" id="1867749"/>
    <lineage>
        <taxon>Bacteria</taxon>
        <taxon>Pseudomonadati</taxon>
        <taxon>Pseudomonadota</taxon>
        <taxon>Acidithiobacillia</taxon>
        <taxon>Acidithiobacillales</taxon>
        <taxon>Acidithiobacillaceae</taxon>
        <taxon>Acidithiobacillus</taxon>
    </lineage>
</organism>
<evidence type="ECO:0000313" key="12">
    <source>
        <dbReference type="EMBL" id="RNF59406.1"/>
    </source>
</evidence>
<dbReference type="InterPro" id="IPR002205">
    <property type="entry name" value="Topo_IIA_dom_A"/>
</dbReference>
<comment type="subunit">
    <text evidence="9">Heterotetramer, composed of two GyrA and two GyrB chains. In the heterotetramer, GyrA contains the active site tyrosine that forms a transient covalent intermediate with DNA, while GyrB binds cofactors and catalyzes ATP hydrolysis.</text>
</comment>
<accession>A0A3M8QT51</accession>
<dbReference type="InterPro" id="IPR013757">
    <property type="entry name" value="Topo_IIA_A_a_sf"/>
</dbReference>
<evidence type="ECO:0000256" key="7">
    <source>
        <dbReference type="ARBA" id="ARBA00023125"/>
    </source>
</evidence>
<dbReference type="EC" id="5.6.2.2" evidence="9"/>
<evidence type="ECO:0000256" key="10">
    <source>
        <dbReference type="PROSITE-ProRule" id="PRU01384"/>
    </source>
</evidence>
<dbReference type="PANTHER" id="PTHR43493:SF5">
    <property type="entry name" value="DNA GYRASE SUBUNIT A, CHLOROPLASTIC_MITOCHONDRIAL"/>
    <property type="match status" value="1"/>
</dbReference>
<evidence type="ECO:0000256" key="5">
    <source>
        <dbReference type="ARBA" id="ARBA00022840"/>
    </source>
</evidence>
<dbReference type="SUPFAM" id="SSF56719">
    <property type="entry name" value="Type II DNA topoisomerase"/>
    <property type="match status" value="1"/>
</dbReference>
<dbReference type="NCBIfam" id="NF004043">
    <property type="entry name" value="PRK05560.1"/>
    <property type="match status" value="1"/>
</dbReference>
<dbReference type="Gene3D" id="3.90.199.10">
    <property type="entry name" value="Topoisomerase II, domain 5"/>
    <property type="match status" value="1"/>
</dbReference>
<dbReference type="GO" id="GO:0005524">
    <property type="term" value="F:ATP binding"/>
    <property type="evidence" value="ECO:0007669"/>
    <property type="project" value="UniProtKB-UniRule"/>
</dbReference>
<dbReference type="GO" id="GO:0003677">
    <property type="term" value="F:DNA binding"/>
    <property type="evidence" value="ECO:0007669"/>
    <property type="project" value="UniProtKB-UniRule"/>
</dbReference>